<dbReference type="AlphaFoldDB" id="A0A7J6PXZ0"/>
<comment type="caution">
    <text evidence="1">The sequence shown here is derived from an EMBL/GenBank/DDBJ whole genome shotgun (WGS) entry which is preliminary data.</text>
</comment>
<name>A0A7J6PXZ0_PEROL</name>
<dbReference type="Proteomes" id="UP000553632">
    <property type="component" value="Unassembled WGS sequence"/>
</dbReference>
<evidence type="ECO:0000313" key="2">
    <source>
        <dbReference type="Proteomes" id="UP000553632"/>
    </source>
</evidence>
<protein>
    <submittedName>
        <fullName evidence="1">Uncharacterized protein</fullName>
    </submittedName>
</protein>
<reference evidence="1 2" key="1">
    <citation type="submission" date="2020-04" db="EMBL/GenBank/DDBJ databases">
        <title>Perkinsus olseni comparative genomics.</title>
        <authorList>
            <person name="Bogema D.R."/>
        </authorList>
    </citation>
    <scope>NUCLEOTIDE SEQUENCE [LARGE SCALE GENOMIC DNA]</scope>
    <source>
        <strain evidence="1 2">ATCC PRA-207</strain>
    </source>
</reference>
<accession>A0A7J6PXZ0</accession>
<sequence length="181" mass="19344">GTADPFTQSMANLGPRNVCASSCLCKRLSSLSLNTSMVTSIRDLFDEACEGPATLKSTMILRLLSSVVQGLVKEAILLYVIASLPSMWYSLVKADDMVELTWSMNMPGLVELATDKSLSRLLASTGLCLVVGGKCYRQLPIQLIPSLLPVIGSWDHSMALMLMMSGLLLMLSAAAASRAGL</sequence>
<gene>
    <name evidence="1" type="ORF">FOZ63_007132</name>
</gene>
<proteinExistence type="predicted"/>
<evidence type="ECO:0000313" key="1">
    <source>
        <dbReference type="EMBL" id="KAF4700965.1"/>
    </source>
</evidence>
<dbReference type="EMBL" id="JABANO010036944">
    <property type="protein sequence ID" value="KAF4700965.1"/>
    <property type="molecule type" value="Genomic_DNA"/>
</dbReference>
<organism evidence="1 2">
    <name type="scientific">Perkinsus olseni</name>
    <name type="common">Perkinsus atlanticus</name>
    <dbReference type="NCBI Taxonomy" id="32597"/>
    <lineage>
        <taxon>Eukaryota</taxon>
        <taxon>Sar</taxon>
        <taxon>Alveolata</taxon>
        <taxon>Perkinsozoa</taxon>
        <taxon>Perkinsea</taxon>
        <taxon>Perkinsida</taxon>
        <taxon>Perkinsidae</taxon>
        <taxon>Perkinsus</taxon>
    </lineage>
</organism>
<keyword evidence="2" id="KW-1185">Reference proteome</keyword>
<feature type="non-terminal residue" evidence="1">
    <location>
        <position position="181"/>
    </location>
</feature>